<feature type="domain" description="Spondin-like TSP1" evidence="6">
    <location>
        <begin position="351"/>
        <end position="403"/>
    </location>
</feature>
<dbReference type="InterPro" id="IPR036383">
    <property type="entry name" value="TSP1_rpt_sf"/>
</dbReference>
<name>A0ABP0P9F2_9DINO</name>
<feature type="chain" id="PRO_5045029413" description="Spondin-like TSP1 domain-containing protein" evidence="5">
    <location>
        <begin position="24"/>
        <end position="1526"/>
    </location>
</feature>
<dbReference type="InterPro" id="IPR044004">
    <property type="entry name" value="TSP1_spondin_dom"/>
</dbReference>
<feature type="domain" description="Spondin-like TSP1" evidence="6">
    <location>
        <begin position="1004"/>
        <end position="1056"/>
    </location>
</feature>
<gene>
    <name evidence="7" type="ORF">CCMP2556_LOCUS25445</name>
    <name evidence="8" type="ORF">CCMP2556_LOCUS35577</name>
</gene>
<feature type="signal peptide" evidence="5">
    <location>
        <begin position="1"/>
        <end position="23"/>
    </location>
</feature>
<dbReference type="InterPro" id="IPR000884">
    <property type="entry name" value="TSP1_rpt"/>
</dbReference>
<evidence type="ECO:0000256" key="4">
    <source>
        <dbReference type="SAM" id="Phobius"/>
    </source>
</evidence>
<feature type="domain" description="Spondin-like TSP1" evidence="6">
    <location>
        <begin position="891"/>
        <end position="941"/>
    </location>
</feature>
<keyword evidence="9" id="KW-1185">Reference proteome</keyword>
<dbReference type="EMBL" id="CAXAMN010022729">
    <property type="protein sequence ID" value="CAK9072321.1"/>
    <property type="molecule type" value="Genomic_DNA"/>
</dbReference>
<reference evidence="8 9" key="1">
    <citation type="submission" date="2024-02" db="EMBL/GenBank/DDBJ databases">
        <authorList>
            <person name="Chen Y."/>
            <person name="Shah S."/>
            <person name="Dougan E. K."/>
            <person name="Thang M."/>
            <person name="Chan C."/>
        </authorList>
    </citation>
    <scope>NUCLEOTIDE SEQUENCE [LARGE SCALE GENOMIC DNA]</scope>
</reference>
<dbReference type="PANTHER" id="PTHR11311">
    <property type="entry name" value="SPONDIN"/>
    <property type="match status" value="1"/>
</dbReference>
<dbReference type="PANTHER" id="PTHR11311:SF15">
    <property type="entry name" value="SPONDIN-2"/>
    <property type="match status" value="1"/>
</dbReference>
<evidence type="ECO:0000313" key="8">
    <source>
        <dbReference type="EMBL" id="CAK9072321.1"/>
    </source>
</evidence>
<comment type="caution">
    <text evidence="8">The sequence shown here is derived from an EMBL/GenBank/DDBJ whole genome shotgun (WGS) entry which is preliminary data.</text>
</comment>
<keyword evidence="4" id="KW-0812">Transmembrane</keyword>
<feature type="domain" description="Spondin-like TSP1" evidence="6">
    <location>
        <begin position="1304"/>
        <end position="1356"/>
    </location>
</feature>
<dbReference type="InterPro" id="IPR051418">
    <property type="entry name" value="Spondin/Thrombospondin_T1"/>
</dbReference>
<proteinExistence type="predicted"/>
<dbReference type="SMART" id="SM00209">
    <property type="entry name" value="TSP1"/>
    <property type="match status" value="23"/>
</dbReference>
<evidence type="ECO:0000256" key="2">
    <source>
        <dbReference type="ARBA" id="ARBA00023157"/>
    </source>
</evidence>
<evidence type="ECO:0000313" key="9">
    <source>
        <dbReference type="Proteomes" id="UP001642484"/>
    </source>
</evidence>
<feature type="transmembrane region" description="Helical" evidence="4">
    <location>
        <begin position="1486"/>
        <end position="1504"/>
    </location>
</feature>
<organism evidence="8 9">
    <name type="scientific">Durusdinium trenchii</name>
    <dbReference type="NCBI Taxonomy" id="1381693"/>
    <lineage>
        <taxon>Eukaryota</taxon>
        <taxon>Sar</taxon>
        <taxon>Alveolata</taxon>
        <taxon>Dinophyceae</taxon>
        <taxon>Suessiales</taxon>
        <taxon>Symbiodiniaceae</taxon>
        <taxon>Durusdinium</taxon>
    </lineage>
</organism>
<keyword evidence="4" id="KW-0472">Membrane</keyword>
<keyword evidence="1 5" id="KW-0732">Signal</keyword>
<feature type="domain" description="Spondin-like TSP1" evidence="6">
    <location>
        <begin position="180"/>
        <end position="232"/>
    </location>
</feature>
<accession>A0ABP0P9F2</accession>
<keyword evidence="4" id="KW-1133">Transmembrane helix</keyword>
<dbReference type="PROSITE" id="PS50092">
    <property type="entry name" value="TSP1"/>
    <property type="match status" value="22"/>
</dbReference>
<feature type="domain" description="Spondin-like TSP1" evidence="6">
    <location>
        <begin position="835"/>
        <end position="885"/>
    </location>
</feature>
<evidence type="ECO:0000256" key="1">
    <source>
        <dbReference type="ARBA" id="ARBA00022729"/>
    </source>
</evidence>
<dbReference type="Pfam" id="PF00090">
    <property type="entry name" value="TSP_1"/>
    <property type="match status" value="12"/>
</dbReference>
<evidence type="ECO:0000256" key="5">
    <source>
        <dbReference type="SAM" id="SignalP"/>
    </source>
</evidence>
<feature type="domain" description="Spondin-like TSP1" evidence="6">
    <location>
        <begin position="593"/>
        <end position="645"/>
    </location>
</feature>
<evidence type="ECO:0000256" key="3">
    <source>
        <dbReference type="ARBA" id="ARBA00023180"/>
    </source>
</evidence>
<dbReference type="SUPFAM" id="SSF82895">
    <property type="entry name" value="TSP-1 type 1 repeat"/>
    <property type="match status" value="18"/>
</dbReference>
<dbReference type="Proteomes" id="UP001642484">
    <property type="component" value="Unassembled WGS sequence"/>
</dbReference>
<evidence type="ECO:0000259" key="6">
    <source>
        <dbReference type="Pfam" id="PF19028"/>
    </source>
</evidence>
<dbReference type="Gene3D" id="2.20.100.10">
    <property type="entry name" value="Thrombospondin type-1 (TSP1) repeat"/>
    <property type="match status" value="21"/>
</dbReference>
<keyword evidence="2" id="KW-1015">Disulfide bond</keyword>
<dbReference type="Pfam" id="PF19028">
    <property type="entry name" value="TSP1_spondin"/>
    <property type="match status" value="7"/>
</dbReference>
<keyword evidence="3" id="KW-0325">Glycoprotein</keyword>
<protein>
    <recommendedName>
        <fullName evidence="6">Spondin-like TSP1 domain-containing protein</fullName>
    </recommendedName>
</protein>
<sequence length="1526" mass="168700">MTSLFAGKPAMLAFLLMSKLSHGQMAVVHDLKAVGDYYVPLEHVCDGYQEQWDNCPDLDKCGPCTPRDCVLGPWSPWQLQGGCTGLQLRHREVEVNHNHCGKPCFGVLTETASFEQADSCKPKGQDCKLGSWAMWSTCQNEKDQQFRNRSVVIYPQEGGKDCEGALEETKPCGGPKDTNCHVGDWHEWTTCSSVCGKGRHTRMRYVVAEAHHGGEPCNLDLLETAECEVGNCESSSDCELTEWSEWTLCDETYVQSYRRREVIKEPEGKGQLCNASLKETIGCVPTVPTDCELASWRPWSPCTTSCNGGQQFRDRNVLKPPKRGGTCPKVQLRETQGCGTAPCSHTGPQDCELDDWASWSDCTTTCGDGSRKRYRKVKRIALDGGEPCTGALQEVKVCNKEDCQAVDCRWSDWERWSTCSTSCGGGTKTRTRSIAVSPMGGQNCEPKDKVEVAPCGEAPCGGECQNGEWGEWREWSPCSATCNDAYRFRRRNIARHANYCGNATVGFREEIERCEELPPCTPDSDCQTAEWTPWSSCSCHCFGMRTRSRYISQFPSGNGDPCFNETLKEIEPCNPGPDELRPADCSNIKQVDCLLNEWEEWSQCTVTCGGGQRNRVRTVAQAAMGGGKPCVEALLQTEGCHTMHCAAVRCQDCVWGAWSVWGSCPTCGGQRYRHRTIEVTPNFCGKRCDLLSAKEVSDCPMSPACSERLFCAWNEWSFPNCDGSCGTRPAMITRTLGLHRNLPVDGAFFEVNGTAKCAGAQVNQTECPFTHSCQDCIPIPCTFSPWSEWQQPTCEGLCSRSRVVQNVNNECGQPCIGPLEATKRCAADCLSPLDCEISEWSSWSGCSDPGQANGQRYRSREIIRHPRNGGKPCLGILEDTVGCSQTLPQPCIFSEWEEWTTCTATCGDGWRSRSRQIQAHAHRGGMTCDGSMREFEKCKGEGAACEAGNAVDCKFGEWNDWSTCDVNKMMYRDKRVLQPAENGGQPCVGETTQGQSCGLLPVDCRMSQWTGWGECDRTCGEGQSRRQRQIERFAQFGGQECDPNLMETRGCVQKECPMWNAEVSEWTEWSLCSFTCGPGQQKRERKILKERSLGGRGFEGFLGESRPCHGAAECPRQDCVWHEWEDWAPCSCSCGGGQQDRKRFVLHMPESGGRRCEPSDKIELRACNTHSCHGGGCRDGVWGAWSVWAGCSATCDGGTTYRTRSILQNASDCGCPAPGKAHETGICNLKSCSTPADCKMTPWTNWGPCSSSCNGIMKRERSVESFGTGSGIWCTGSLKQVERCNPSPGQAPTEQCEGGDPVDCVMSDWMPWSQCTASCGGGQDVRTRKILRHPKFGGKSCDGGLAEMKECNRHACGGPEPVDCTYSSWKQWGDCDKCNGERSRVRTIDAWPTNGGKECAPKGTMEIGRCPRRCRGEKFCEWSVWGEWSDCTVTCGKGGKRRRRRRLELTPQARNELPDYVANVVAKFGTLRAHAQDLESHQMAEIVTSFVAGCVFLSTILLVLRAWPRGRTPRTAQLGYLPVEEA</sequence>
<dbReference type="EMBL" id="CAXAMN010017113">
    <property type="protein sequence ID" value="CAK9049797.1"/>
    <property type="molecule type" value="Genomic_DNA"/>
</dbReference>
<evidence type="ECO:0000313" key="7">
    <source>
        <dbReference type="EMBL" id="CAK9049797.1"/>
    </source>
</evidence>